<accession>A0A6J4USG7</accession>
<evidence type="ECO:0000313" key="2">
    <source>
        <dbReference type="EMBL" id="CAA9554974.1"/>
    </source>
</evidence>
<feature type="non-terminal residue" evidence="2">
    <location>
        <position position="39"/>
    </location>
</feature>
<protein>
    <submittedName>
        <fullName evidence="2">Uncharacterized protein</fullName>
    </submittedName>
</protein>
<dbReference type="EMBL" id="CADCWN010000045">
    <property type="protein sequence ID" value="CAA9554974.1"/>
    <property type="molecule type" value="Genomic_DNA"/>
</dbReference>
<feature type="compositionally biased region" description="Low complexity" evidence="1">
    <location>
        <begin position="11"/>
        <end position="31"/>
    </location>
</feature>
<sequence>EQHNDGTRTLARAARAGRAAIRPAAGALRRGAAGDGRAR</sequence>
<gene>
    <name evidence="2" type="ORF">AVDCRST_MAG18-608</name>
</gene>
<evidence type="ECO:0000256" key="1">
    <source>
        <dbReference type="SAM" id="MobiDB-lite"/>
    </source>
</evidence>
<name>A0A6J4USG7_9BACT</name>
<organism evidence="2">
    <name type="scientific">uncultured Thermomicrobiales bacterium</name>
    <dbReference type="NCBI Taxonomy" id="1645740"/>
    <lineage>
        <taxon>Bacteria</taxon>
        <taxon>Pseudomonadati</taxon>
        <taxon>Thermomicrobiota</taxon>
        <taxon>Thermomicrobia</taxon>
        <taxon>Thermomicrobiales</taxon>
        <taxon>environmental samples</taxon>
    </lineage>
</organism>
<feature type="region of interest" description="Disordered" evidence="1">
    <location>
        <begin position="1"/>
        <end position="39"/>
    </location>
</feature>
<dbReference type="AlphaFoldDB" id="A0A6J4USG7"/>
<reference evidence="2" key="1">
    <citation type="submission" date="2020-02" db="EMBL/GenBank/DDBJ databases">
        <authorList>
            <person name="Meier V. D."/>
        </authorList>
    </citation>
    <scope>NUCLEOTIDE SEQUENCE</scope>
    <source>
        <strain evidence="2">AVDCRST_MAG18</strain>
    </source>
</reference>
<feature type="non-terminal residue" evidence="2">
    <location>
        <position position="1"/>
    </location>
</feature>
<proteinExistence type="predicted"/>